<reference evidence="3" key="1">
    <citation type="submission" date="2021-01" db="EMBL/GenBank/DDBJ databases">
        <authorList>
            <person name="Li R."/>
            <person name="Bekaert M."/>
        </authorList>
    </citation>
    <scope>NUCLEOTIDE SEQUENCE</scope>
    <source>
        <strain evidence="3">Farmed</strain>
    </source>
</reference>
<keyword evidence="4" id="KW-1185">Reference proteome</keyword>
<proteinExistence type="predicted"/>
<dbReference type="Proteomes" id="UP000597762">
    <property type="component" value="Unassembled WGS sequence"/>
</dbReference>
<accession>A0A812B8W7</accession>
<organism evidence="3 4">
    <name type="scientific">Acanthosepion pharaonis</name>
    <name type="common">Pharaoh cuttlefish</name>
    <name type="synonym">Sepia pharaonis</name>
    <dbReference type="NCBI Taxonomy" id="158019"/>
    <lineage>
        <taxon>Eukaryota</taxon>
        <taxon>Metazoa</taxon>
        <taxon>Spiralia</taxon>
        <taxon>Lophotrochozoa</taxon>
        <taxon>Mollusca</taxon>
        <taxon>Cephalopoda</taxon>
        <taxon>Coleoidea</taxon>
        <taxon>Decapodiformes</taxon>
        <taxon>Sepiida</taxon>
        <taxon>Sepiina</taxon>
        <taxon>Sepiidae</taxon>
        <taxon>Acanthosepion</taxon>
    </lineage>
</organism>
<keyword evidence="2" id="KW-1133">Transmembrane helix</keyword>
<feature type="transmembrane region" description="Helical" evidence="2">
    <location>
        <begin position="253"/>
        <end position="274"/>
    </location>
</feature>
<feature type="region of interest" description="Disordered" evidence="1">
    <location>
        <begin position="1"/>
        <end position="25"/>
    </location>
</feature>
<dbReference type="AlphaFoldDB" id="A0A812B8W7"/>
<evidence type="ECO:0000256" key="2">
    <source>
        <dbReference type="SAM" id="Phobius"/>
    </source>
</evidence>
<protein>
    <submittedName>
        <fullName evidence="3">Uncharacterized protein</fullName>
    </submittedName>
</protein>
<feature type="transmembrane region" description="Helical" evidence="2">
    <location>
        <begin position="216"/>
        <end position="241"/>
    </location>
</feature>
<keyword evidence="2" id="KW-0472">Membrane</keyword>
<feature type="transmembrane region" description="Helical" evidence="2">
    <location>
        <begin position="182"/>
        <end position="204"/>
    </location>
</feature>
<gene>
    <name evidence="3" type="ORF">SPHA_12253</name>
</gene>
<evidence type="ECO:0000313" key="4">
    <source>
        <dbReference type="Proteomes" id="UP000597762"/>
    </source>
</evidence>
<keyword evidence="2" id="KW-0812">Transmembrane</keyword>
<sequence>MSTIPSVNDLLEQPLQNETSEDEIMQDQVGQNEFESLDEDQIMQEDAYDYSVAWDRSRSPRERNSGEREVEQSNETIIRRICSYPISPHQSVWSLMQMQYHFLLLLDISVLRKQMYCDTHVRHDMKLGRFSLFGIPSFLFPTSHTLCPILTFSFPTVFTFSFSPHSLSITLIISLSLSPHPLFLSTHPLLFSLTTFSLHHANLFSFTTSSLHLPNLFFFSLTMSSLCISNSFSLTMFSLYLFNLFSFLSPHPLYFSSSFSLSLNIFSLFLYNLLSLYSPLCTAFYHNTFPSHFLSNCYPSFFPYFFNTCFQFR</sequence>
<feature type="transmembrane region" description="Helical" evidence="2">
    <location>
        <begin position="132"/>
        <end position="162"/>
    </location>
</feature>
<evidence type="ECO:0000313" key="3">
    <source>
        <dbReference type="EMBL" id="CAE1172784.1"/>
    </source>
</evidence>
<evidence type="ECO:0000256" key="1">
    <source>
        <dbReference type="SAM" id="MobiDB-lite"/>
    </source>
</evidence>
<dbReference type="EMBL" id="CAHIKZ030000408">
    <property type="protein sequence ID" value="CAE1172784.1"/>
    <property type="molecule type" value="Genomic_DNA"/>
</dbReference>
<comment type="caution">
    <text evidence="3">The sequence shown here is derived from an EMBL/GenBank/DDBJ whole genome shotgun (WGS) entry which is preliminary data.</text>
</comment>
<name>A0A812B8W7_ACAPH</name>